<sequence length="4164" mass="465617">MQCLGGLGARGQLRPCAHAVSLAPGPALVVYNDGLFSEADWDGIQSTGDSHKVSDPGTVGRFGLGFNSVYHLTDLPAVLSGSWLGVLDPQRAALVDGGQQWHLEETVELADQFAPFWAALEAIGHGGEAPVTGDFPGTLFRFPLRHEPSSISDKVYSPEQVLQLFHVFLHDATTCLLFLRHVRRLALKVVDGQGTTTELLEATATSRPLNGPALIQGATPSMALATAACIKAMAARGMAAEEDAEREWLVVSATPSEGAFPELEELAGTLGSLPGVALAYPLRGGCAGQLCCFLPLPATEENDPGLPFHVNAPFHLTDDRRHVQWAEEDRGRDHAARWNQLLTEEVLPLAYCQAVAMAASCPGEPYGAWPDPELSQHQHRYRSLVARICQELWGMEALVPAGEPSTRRLRAADAVFLPQNGASEATLRVLEVALLQAGESLVEVPAHVRRALAVGGPALTEATPAYMRAVLRRAGPARYPLGKQLLLEYVAGDRQYRELAGLELLPRADGSFACFGGAGGLVYADSEAFPRILLPGLADSFLPENLTPALLDHLHRIAKQGLFQNLVSLDPAVIKQKLKDALPADWFHPSSAHVTWCPGDNPHQPPHQWLAAFWDFLHHHAHSLAPFEGHALIPLSPPGKDAHRIQLARFSRRPTLLFQTRDGHSLTEDESGLLETLGCTVIRRWNPAFWHRQLMDYVLAPTASSALRAFDHLGAAGVAARLCSLPPDRSRILCQFLSKAPASSLSGREAMVLGSLPIFQKMSSLLPPCLAGLVPAGNYQALERSAVPAVPKDLVLPVPVLWCRDEADRRLLLQIRDSLLGVAELAHLAVRAVKKGKYAQRAADAEQLMLWVMRHGDALFSQSKDLQPLCEEVAFLACGGTMSCANQLFDPDVQIFQALLGPRWFPPMAFREATVLRSLRALGLRTSNTALTPDHVLEAAKEVSCLQQAGDAPGAMAKSRALIKLCNKTPALAHFCRKKLQRLRDLAWVPATTPTEQQRNGPFLPPERLRSAQYANLVGLAMALTDAFSEKAEERLGLSRPPPPEKVVENLLCLARGDKPKDIRALMPKLHAIYQYLQQNLGQIRDAAACAVIWTGTGFSVPAKVVLSYPEGLDLKCLVARVPQEFLPYHKLFLAWGARNTVGEEELSQALRRMREEMDGRPGGGTEAELRVTVAILDWLKSRGYHGGGDLPVPVQVPGGSSFTLCPASSALYCDIDWASLADLEGEDTELAVVHEAVPPATATFLRVALLSTRVLQPHLFEPWGPSEPITTRIWNILREYSEEADLFKELIQNAEDAGARICSFLLDLRCHEGGTARLLDPGMVVCHGPALWSYNDATFTQEDINNIIHVGAATKEGQEGKIGKFGLGFNTVYHVTDVPSILSGSNLLIFDPNVTHLRKHIPNPACPGIRLDLRKNPATLSTFAEQFRPYQGLFGFQTREPFDFPGTLFRLPFRTEEEARESHISQVAFSPDRVERLQSGFREFCHLLLLFLRGVQEVMLERLPNGASSPEATQPLARLSRERIKNLEDASDSKMGQSSIEQLTVRWELDSTVSCFLVHICLGTGESLELFQQGMSDGARPSRPSAGVALPLAPTKAGKWAPHPDSFEGRIFCFLPLPIASGLPVHLHGAFAVLSNRKGLWETAAKGEWNRALLRDAVPAAWLRALSLLRDMHRAGELENYKYHTFWPDAGKARHPFTEATNAFYHALAGGRDLALLSDGRQWCTVDSACFLDATILCNPRVGQTAARIFAKLLPEPFLAVELPDWVRAGFQASGHMDALLPNSYDWQRFYREIVFANMATLDVPDRNALILHALDMSNATIDQLLTSVPCIPTAPLGQLQPIGQLVHPKGRAARLYNPQDGRFPAGDGFLVPERLLRLEGLGMAKDTVPMKELLERARTVQALWHCDQRQGCQRICCVLELLEQLLECGSDNTAQVAFRAIPFLPAAMPSAHRQLCRPTELYHHKHRSLVGLVQPILASEDLGGDFRFSKALQDFLGLSVRPPVGVVLRQLLEACQGSNALPKLELQETARRCYAYLDKLLRDQPRYQKAVAEEAAAFPFVLVGAHFVPVKAVARALSFEASPYLHQLPEEYWSFEVLWGCVGLQETFALENYTGVLRELAGKMAGQCLSLEELQLVLRLVTIGLMEASLDRQLVGAYEAQGIYFPDQQGVLRPVAKLHFDDTPWLPREEGTSLCHGGIPREVALRYGVPTTRHRALVRGKIQGLELAPWASEFGAREDLTVRLRNILREYSSSSRDVLKELLQNADDAGASRIHFVWDRRHHPTQCLFSEEWGSLQGPALCIYNDKPLTQEDIEGIQRLGIGGKGGRQDKTGKYGLGFNVVYHLTDCPTFLTGDSALGAFDPHLRYLPTASEQNPGTMFSINGDFKKTFPDIYATFLPDIFDLSQGVLFRLPLRTAEDAASSRVCQRVVHEEDLEEMQAALAIEAESLVLFLRHLRTVIFSEIAEDEEQPRELLRVETEMEKGSMALRRAFQEQLSQMAISNGEEATPVQVVYTMKVNHGHSQPPTNWGVMWQAGVDNAAKEESPNPERLPYGAVAACLGANSKVLPGRAFCTLPLPLQTGLPVHINGNFSVDAARRDLRKEDGGSQKTAWNGFLMRQLLAPLYCQLLEWLRKKLGEDLCFRTLTMCWGMLEQNYLRYFPAVTELVPLPWHQLVDQVYKLIAEMQRPLIPVYQTETVLVHGHVMKMVRITWTALGEGHLLQEPFFLLEEVNDSMNCVLQKLQMKLVPAFQSLRQIHAEFTRAGVEVLNLTPVSLRCFLKVLPLHLPCQVTETPLKDTSSCSHLLGFCLNGLQEGDVSDLEGLPLSVTHDGLLRQFCAQEPVFQSSAHHLFPQQHHQFLAYHVDCKPLLLQAGFLKAFTLQEAARFTQEMLRQPDWEARSEKARMWLKEVWELFDRMIYKANKRKEEAMTKAFGELVSLFADWAILPVFGNQPEDKQLLPMSSLPTIIYGCSSEVEKTLGKLGFAMLDIPMVPHEITYHCIRPLLLQTDDPVLVLKQLVARTGCRWQELKSYETRGLLRFLGKRVEELSHDLLAQLRSLPLFQTQQGMWVALACYQNFYILETKINKLSKDFWALYQLDKQMVLLQDNDLHRELSKSLGIGILNDLQQFIRHLLPHLPHLPESQLLEALRLLFIIQNNYQMEYQEEKRTIISAFRPISFIRDRQEVLRPASYFYDGEVLLFQTLRLDARFVPEAFFKRMGVLKFMVNSFLHDVGMKQAVSEDDFVEFATQIEQQARQEGVASDDLSEQGQALLSHLLSQPSDSLSDGFLERVSSICFLTPQTVPAELKNFHPPCVPHSQLVAPKGALVLPQREDMTLVWTSAVILAPPFFSSMKNNQLVLKRLGVRLALPAPVVLSNLKNVCQAPCQTKEMRKTRARVFMHTYSYLERDLSSFDASCLEGLPVVLVKEDQVAEAGQVVFSLWDEVEFRPYLYTVPPLVAVYSKLLQKLGVEPEPSIRHYAGVLCRIHWETQDKETLQPNLTKTVLRATQHLFQLLRQGKPDFSGVEELHLPCTDGKLYPANTLVFNDCAARHLSQALKSAFPFLVDLSKCHLYPEEYNHWKLMRLLPQPLRPRLLSEITVMELEEASLQLCQYGEFCERQKQLQGVLVSPEFREGLAALLRWQGRDEEGEAEVARKEWEVAFSAERLEVVCCETIQAVMMHHGERLEGSQVCRVVHVVSDADGRRRMYLLHQERVDVRKLLRILSSLAREVNSILGGMLHSKSMQILQQMLTCLDPSEVLSVLENNEVPLQSSTHPNAYSLPSPGTEIPQEWHDSLDMSILNTFAPGDYVGYLDPAAPEERYLYAVVLEVLPDGEVTMYRVDLGAGRQEEASANDLYQFKRSQLKSRSQALVLVPDRQRQQKRQEEWHRQSLKEVKQEVDTCLAKIWELPEGERQKAVRRLYLRYHPDKNMGQEKLANEVCKYLRERIQELEGSRKPRAAGNPRSPQASGSGRHPSSHQGFSASWNEWDGQAQRHRQSRREFTGQKRHGFHYDFWSYHRAKAGRRPQAEEAGRWFRQAQSDLRAAGHDVGKNCTNWVLYKVHRAVEKALAAAMYSQGERFEREQTLAWLAQKVAAHEPELKELPAQVGELRRHGVDEKTTQYPSYHTPPSIPSEAFLAGDEQEVLSLAQAILDAVQVYVAQQ</sequence>
<proteinExistence type="predicted"/>
<dbReference type="SUPFAM" id="SSF46565">
    <property type="entry name" value="Chaperone J-domain"/>
    <property type="match status" value="1"/>
</dbReference>
<organism evidence="3 4">
    <name type="scientific">Pelusios castaneus</name>
    <name type="common">West African mud turtle</name>
    <dbReference type="NCBI Taxonomy" id="367368"/>
    <lineage>
        <taxon>Eukaryota</taxon>
        <taxon>Metazoa</taxon>
        <taxon>Chordata</taxon>
        <taxon>Craniata</taxon>
        <taxon>Vertebrata</taxon>
        <taxon>Euteleostomi</taxon>
        <taxon>Archelosauria</taxon>
        <taxon>Testudinata</taxon>
        <taxon>Testudines</taxon>
        <taxon>Pleurodira</taxon>
        <taxon>Pelomedusidae</taxon>
        <taxon>Pelusios</taxon>
    </lineage>
</organism>
<feature type="domain" description="HEPN" evidence="2">
    <location>
        <begin position="4037"/>
        <end position="4153"/>
    </location>
</feature>
<protein>
    <recommendedName>
        <fullName evidence="2">HEPN domain-containing protein</fullName>
    </recommendedName>
</protein>
<accession>A0A8C8RXG7</accession>
<dbReference type="PANTHER" id="PTHR46919:SF2">
    <property type="entry name" value="SACSIN"/>
    <property type="match status" value="1"/>
</dbReference>
<evidence type="ECO:0000256" key="1">
    <source>
        <dbReference type="SAM" id="MobiDB-lite"/>
    </source>
</evidence>
<dbReference type="Gene3D" id="1.20.120.330">
    <property type="entry name" value="Nucleotidyltransferases domain 2"/>
    <property type="match status" value="1"/>
</dbReference>
<dbReference type="NCBIfam" id="NF047352">
    <property type="entry name" value="P_loop_sacsin"/>
    <property type="match status" value="2"/>
</dbReference>
<dbReference type="Pfam" id="PF05168">
    <property type="entry name" value="HEPN"/>
    <property type="match status" value="1"/>
</dbReference>
<dbReference type="InterPro" id="IPR036869">
    <property type="entry name" value="J_dom_sf"/>
</dbReference>
<dbReference type="InterPro" id="IPR036890">
    <property type="entry name" value="HATPase_C_sf"/>
</dbReference>
<dbReference type="SUPFAM" id="SSF55874">
    <property type="entry name" value="ATPase domain of HSP90 chaperone/DNA topoisomerase II/histidine kinase"/>
    <property type="match status" value="3"/>
</dbReference>
<dbReference type="Ensembl" id="ENSPCET00000011540.1">
    <property type="protein sequence ID" value="ENSPCEP00000011173.1"/>
    <property type="gene ID" value="ENSPCEG00000008842.1"/>
</dbReference>
<evidence type="ECO:0000313" key="4">
    <source>
        <dbReference type="Proteomes" id="UP000694393"/>
    </source>
</evidence>
<reference evidence="3" key="2">
    <citation type="submission" date="2025-09" db="UniProtKB">
        <authorList>
            <consortium name="Ensembl"/>
        </authorList>
    </citation>
    <scope>IDENTIFICATION</scope>
</reference>
<name>A0A8C8RXG7_9SAUR</name>
<dbReference type="SMART" id="SM00748">
    <property type="entry name" value="HEPN"/>
    <property type="match status" value="1"/>
</dbReference>
<dbReference type="InterPro" id="IPR058210">
    <property type="entry name" value="SACS/Nov_dom"/>
</dbReference>
<dbReference type="Pfam" id="PF25794">
    <property type="entry name" value="SACS"/>
    <property type="match status" value="3"/>
</dbReference>
<dbReference type="Gene3D" id="1.10.287.110">
    <property type="entry name" value="DnaJ domain"/>
    <property type="match status" value="1"/>
</dbReference>
<dbReference type="PANTHER" id="PTHR46919">
    <property type="entry name" value="ZINC FINGER, C3HC4 TYPE (RING FINGER) FAMILY PROTEIN"/>
    <property type="match status" value="1"/>
</dbReference>
<dbReference type="PROSITE" id="PS50910">
    <property type="entry name" value="HEPN"/>
    <property type="match status" value="1"/>
</dbReference>
<evidence type="ECO:0000259" key="2">
    <source>
        <dbReference type="PROSITE" id="PS50910"/>
    </source>
</evidence>
<feature type="region of interest" description="Disordered" evidence="1">
    <location>
        <begin position="3953"/>
        <end position="3985"/>
    </location>
</feature>
<evidence type="ECO:0000313" key="3">
    <source>
        <dbReference type="Ensembl" id="ENSPCEP00000011173.1"/>
    </source>
</evidence>
<dbReference type="SUPFAM" id="SSF81593">
    <property type="entry name" value="Nucleotidyltransferase substrate binding subunit/domain"/>
    <property type="match status" value="1"/>
</dbReference>
<reference evidence="3" key="1">
    <citation type="submission" date="2025-08" db="UniProtKB">
        <authorList>
            <consortium name="Ensembl"/>
        </authorList>
    </citation>
    <scope>IDENTIFICATION</scope>
</reference>
<keyword evidence="4" id="KW-1185">Reference proteome</keyword>
<dbReference type="Proteomes" id="UP000694393">
    <property type="component" value="Unplaced"/>
</dbReference>
<dbReference type="InterPro" id="IPR007842">
    <property type="entry name" value="HEPN_dom"/>
</dbReference>